<dbReference type="CDD" id="cd01029">
    <property type="entry name" value="TOPRIM_primases"/>
    <property type="match status" value="1"/>
</dbReference>
<protein>
    <submittedName>
        <fullName evidence="1">Putative DNA primase</fullName>
    </submittedName>
</protein>
<dbReference type="SUPFAM" id="SSF56731">
    <property type="entry name" value="DNA primase core"/>
    <property type="match status" value="1"/>
</dbReference>
<reference evidence="1 2" key="1">
    <citation type="submission" date="2018-01" db="EMBL/GenBank/DDBJ databases">
        <title>Genome of phiNV3, a phiKMVvirus-like phage infecting Pseudomonas agarici.</title>
        <authorList>
            <person name="Storey N.H."/>
        </authorList>
    </citation>
    <scope>NUCLEOTIDE SEQUENCE [LARGE SCALE GENOMIC DNA]</scope>
</reference>
<proteinExistence type="predicted"/>
<dbReference type="Proteomes" id="UP000240855">
    <property type="component" value="Segment"/>
</dbReference>
<evidence type="ECO:0000313" key="1">
    <source>
        <dbReference type="EMBL" id="AVH86123.1"/>
    </source>
</evidence>
<organism evidence="1 2">
    <name type="scientific">Pseudomonas phage phiNV3</name>
    <dbReference type="NCBI Taxonomy" id="2079544"/>
    <lineage>
        <taxon>Viruses</taxon>
        <taxon>Duplodnaviria</taxon>
        <taxon>Heunggongvirae</taxon>
        <taxon>Uroviricota</taxon>
        <taxon>Caudoviricetes</taxon>
        <taxon>Autographivirales</taxon>
        <taxon>Autoscriptoviridae</taxon>
        <taxon>Krylovirinae</taxon>
        <taxon>Kirikabuvirus</taxon>
        <taxon>Kirikabuvirus NV3</taxon>
    </lineage>
</organism>
<dbReference type="InterPro" id="IPR034154">
    <property type="entry name" value="TOPRIM_DnaG/twinkle"/>
</dbReference>
<dbReference type="Gene3D" id="3.40.1360.10">
    <property type="match status" value="1"/>
</dbReference>
<accession>A0A2P0ZLI0</accession>
<sequence length="278" mass="30984">MAGLTLDTWLPHAKRLPIGQSKRMRHQCPGRVRSTNATNMVVANKDDRYVAYCQSCRKGGVSMKTHVIIRPTADQHRFMPWPDDAAPWQGQGEASALHALLLAKGIDPQTMCPDQVIWYSKKQRRLLLGTSLGWIGRACAGQSPKWTGYGYPAPEYHKHPTDDWKDVWVVTEDYLSALKVRWATPEFTAVGLCGTAMPDALGAQLVKHKPRLVITFMDGDKAGRDGAKRVANRVRGLGFECVDIPTPEGLDPKDLMKHQIQELVREAISRAVQALPQL</sequence>
<evidence type="ECO:0000313" key="2">
    <source>
        <dbReference type="Proteomes" id="UP000240855"/>
    </source>
</evidence>
<dbReference type="EMBL" id="MG845683">
    <property type="protein sequence ID" value="AVH86123.1"/>
    <property type="molecule type" value="Genomic_DNA"/>
</dbReference>
<name>A0A2P0ZLI0_9CAUD</name>
<gene>
    <name evidence="1" type="ORF">phiNV3_p13</name>
</gene>
<keyword evidence="2" id="KW-1185">Reference proteome</keyword>
<dbReference type="Pfam" id="PF13155">
    <property type="entry name" value="Toprim_2"/>
    <property type="match status" value="1"/>
</dbReference>